<sequence length="39" mass="4465">MNESKIIESAVLLNLLSHNFVAQTFIKLSTVYKYVGFFV</sequence>
<dbReference type="AlphaFoldDB" id="A0A6J4N805"/>
<evidence type="ECO:0000313" key="1">
    <source>
        <dbReference type="EMBL" id="CAA9380505.1"/>
    </source>
</evidence>
<proteinExistence type="predicted"/>
<gene>
    <name evidence="1" type="ORF">AVDCRST_MAG74-462</name>
</gene>
<accession>A0A6J4N805</accession>
<protein>
    <submittedName>
        <fullName evidence="1">Uncharacterized protein</fullName>
    </submittedName>
</protein>
<name>A0A6J4N805_9BACT</name>
<dbReference type="EMBL" id="CADCUR010000024">
    <property type="protein sequence ID" value="CAA9380505.1"/>
    <property type="molecule type" value="Genomic_DNA"/>
</dbReference>
<reference evidence="1" key="1">
    <citation type="submission" date="2020-02" db="EMBL/GenBank/DDBJ databases">
        <authorList>
            <person name="Meier V. D."/>
        </authorList>
    </citation>
    <scope>NUCLEOTIDE SEQUENCE</scope>
    <source>
        <strain evidence="1">AVDCRST_MAG74</strain>
    </source>
</reference>
<organism evidence="1">
    <name type="scientific">uncultured Pyrinomonadaceae bacterium</name>
    <dbReference type="NCBI Taxonomy" id="2283094"/>
    <lineage>
        <taxon>Bacteria</taxon>
        <taxon>Pseudomonadati</taxon>
        <taxon>Acidobacteriota</taxon>
        <taxon>Blastocatellia</taxon>
        <taxon>Blastocatellales</taxon>
        <taxon>Pyrinomonadaceae</taxon>
        <taxon>environmental samples</taxon>
    </lineage>
</organism>